<proteinExistence type="predicted"/>
<sequence length="259" mass="27537">MQAIFPGWKDSEKGDTRIVDAEVPDRDQQGKLSNDLVGSRLDIKPREVIRLDDTHAALITEGVEVTEDGERVDSHASGAWLGAYFFLHEPAGWTLEQRIDGVAYQGASGSYGQTNVIKLSAATFGLVVTSGSCWQGYCGSWATVFGIEPDHIDKLADTVPVSASNLGAKEECEAVLKRSEPASNHPGIAADSPQCFDIGGNIDVVPGTDAPGDLHIAFSGAMTIGDSATQAQSIDEVAIYRISNGKYTLTQGRNPVPAF</sequence>
<reference evidence="1 2" key="1">
    <citation type="submission" date="2018-10" db="EMBL/GenBank/DDBJ databases">
        <title>Paraburkholderia sp. 7MK8-2, isolated from soil.</title>
        <authorList>
            <person name="Gao Z.-H."/>
            <person name="Qiu L.-H."/>
        </authorList>
    </citation>
    <scope>NUCLEOTIDE SEQUENCE [LARGE SCALE GENOMIC DNA]</scope>
    <source>
        <strain evidence="1 2">7MK8-2</strain>
    </source>
</reference>
<dbReference type="AlphaFoldDB" id="A0A494XBL7"/>
<evidence type="ECO:0000313" key="2">
    <source>
        <dbReference type="Proteomes" id="UP000280434"/>
    </source>
</evidence>
<gene>
    <name evidence="1" type="ORF">D7S89_12910</name>
</gene>
<evidence type="ECO:0000313" key="1">
    <source>
        <dbReference type="EMBL" id="RKP48227.1"/>
    </source>
</evidence>
<keyword evidence="2" id="KW-1185">Reference proteome</keyword>
<comment type="caution">
    <text evidence="1">The sequence shown here is derived from an EMBL/GenBank/DDBJ whole genome shotgun (WGS) entry which is preliminary data.</text>
</comment>
<dbReference type="OrthoDB" id="8845037at2"/>
<name>A0A494XBL7_9BURK</name>
<protein>
    <submittedName>
        <fullName evidence="1">Uncharacterized protein</fullName>
    </submittedName>
</protein>
<accession>A0A494XBL7</accession>
<dbReference type="RefSeq" id="WP_121278077.1">
    <property type="nucleotide sequence ID" value="NZ_RBZV01000004.1"/>
</dbReference>
<dbReference type="EMBL" id="RBZV01000004">
    <property type="protein sequence ID" value="RKP48227.1"/>
    <property type="molecule type" value="Genomic_DNA"/>
</dbReference>
<organism evidence="1 2">
    <name type="scientific">Trinickia fusca</name>
    <dbReference type="NCBI Taxonomy" id="2419777"/>
    <lineage>
        <taxon>Bacteria</taxon>
        <taxon>Pseudomonadati</taxon>
        <taxon>Pseudomonadota</taxon>
        <taxon>Betaproteobacteria</taxon>
        <taxon>Burkholderiales</taxon>
        <taxon>Burkholderiaceae</taxon>
        <taxon>Trinickia</taxon>
    </lineage>
</organism>
<dbReference type="Proteomes" id="UP000280434">
    <property type="component" value="Unassembled WGS sequence"/>
</dbReference>